<protein>
    <submittedName>
        <fullName evidence="2">PAS domain S-box-containing protein</fullName>
    </submittedName>
</protein>
<dbReference type="SUPFAM" id="SSF55785">
    <property type="entry name" value="PYP-like sensor domain (PAS domain)"/>
    <property type="match status" value="1"/>
</dbReference>
<sequence>MQQRASDALLRSEAALNSMLDSIGDAFFAIDSDWCITYANHKAGDFVGVDPASAIGRKLLEVAPDLLQSPSLLRYQHAMATRQPETLEEFWEPRQVWLEARVYPNADGISVYFHEITAKRNAEQALRQSEQRFREVACRPAAWNWN</sequence>
<organism evidence="2 3">
    <name type="scientific">Massilia yuzhufengensis</name>
    <dbReference type="NCBI Taxonomy" id="1164594"/>
    <lineage>
        <taxon>Bacteria</taxon>
        <taxon>Pseudomonadati</taxon>
        <taxon>Pseudomonadota</taxon>
        <taxon>Betaproteobacteria</taxon>
        <taxon>Burkholderiales</taxon>
        <taxon>Oxalobacteraceae</taxon>
        <taxon>Telluria group</taxon>
        <taxon>Massilia</taxon>
    </lineage>
</organism>
<dbReference type="STRING" id="1164594.SAMN05216204_13437"/>
<dbReference type="PROSITE" id="PS50112">
    <property type="entry name" value="PAS"/>
    <property type="match status" value="1"/>
</dbReference>
<accession>A0A1I1ULP2</accession>
<dbReference type="RefSeq" id="WP_091876575.1">
    <property type="nucleotide sequence ID" value="NZ_FOLD01000034.1"/>
</dbReference>
<gene>
    <name evidence="2" type="ORF">SAMN05216204_13437</name>
</gene>
<evidence type="ECO:0000259" key="1">
    <source>
        <dbReference type="PROSITE" id="PS50112"/>
    </source>
</evidence>
<dbReference type="OrthoDB" id="9782588at2"/>
<dbReference type="InterPro" id="IPR000014">
    <property type="entry name" value="PAS"/>
</dbReference>
<dbReference type="InterPro" id="IPR013656">
    <property type="entry name" value="PAS_4"/>
</dbReference>
<feature type="domain" description="PAS" evidence="1">
    <location>
        <begin position="12"/>
        <end position="60"/>
    </location>
</feature>
<name>A0A1I1ULP2_9BURK</name>
<dbReference type="EMBL" id="FOLD01000034">
    <property type="protein sequence ID" value="SFD71731.1"/>
    <property type="molecule type" value="Genomic_DNA"/>
</dbReference>
<proteinExistence type="predicted"/>
<dbReference type="AlphaFoldDB" id="A0A1I1ULP2"/>
<dbReference type="Pfam" id="PF08448">
    <property type="entry name" value="PAS_4"/>
    <property type="match status" value="1"/>
</dbReference>
<dbReference type="Proteomes" id="UP000198639">
    <property type="component" value="Unassembled WGS sequence"/>
</dbReference>
<dbReference type="CDD" id="cd00130">
    <property type="entry name" value="PAS"/>
    <property type="match status" value="1"/>
</dbReference>
<dbReference type="Gene3D" id="3.30.450.20">
    <property type="entry name" value="PAS domain"/>
    <property type="match status" value="1"/>
</dbReference>
<keyword evidence="3" id="KW-1185">Reference proteome</keyword>
<dbReference type="NCBIfam" id="TIGR00229">
    <property type="entry name" value="sensory_box"/>
    <property type="match status" value="1"/>
</dbReference>
<dbReference type="InterPro" id="IPR035965">
    <property type="entry name" value="PAS-like_dom_sf"/>
</dbReference>
<reference evidence="3" key="1">
    <citation type="submission" date="2016-10" db="EMBL/GenBank/DDBJ databases">
        <authorList>
            <person name="Varghese N."/>
            <person name="Submissions S."/>
        </authorList>
    </citation>
    <scope>NUCLEOTIDE SEQUENCE [LARGE SCALE GENOMIC DNA]</scope>
    <source>
        <strain evidence="3">CGMCC 1.12041</strain>
    </source>
</reference>
<evidence type="ECO:0000313" key="3">
    <source>
        <dbReference type="Proteomes" id="UP000198639"/>
    </source>
</evidence>
<evidence type="ECO:0000313" key="2">
    <source>
        <dbReference type="EMBL" id="SFD71731.1"/>
    </source>
</evidence>
<dbReference type="SMART" id="SM00091">
    <property type="entry name" value="PAS"/>
    <property type="match status" value="1"/>
</dbReference>